<reference evidence="2 3" key="2">
    <citation type="journal article" date="2009" name="PLoS ONE">
        <title>An integrated genetic and cytogenetic map of the cucumber genome.</title>
        <authorList>
            <person name="Ren Y."/>
            <person name="Zhang Z."/>
            <person name="Liu J."/>
            <person name="Staub J.E."/>
            <person name="Han Y."/>
            <person name="Cheng Z."/>
            <person name="Li X."/>
            <person name="Lu J."/>
            <person name="Miao H."/>
            <person name="Kang H."/>
            <person name="Xie B."/>
            <person name="Gu X."/>
            <person name="Wang X."/>
            <person name="Du Y."/>
            <person name="Jin W."/>
            <person name="Huang S."/>
        </authorList>
    </citation>
    <scope>NUCLEOTIDE SEQUENCE [LARGE SCALE GENOMIC DNA]</scope>
    <source>
        <strain evidence="3">cv. 9930</strain>
    </source>
</reference>
<protein>
    <submittedName>
        <fullName evidence="2">Uncharacterized protein</fullName>
    </submittedName>
</protein>
<proteinExistence type="predicted"/>
<reference evidence="2 3" key="4">
    <citation type="journal article" date="2011" name="BMC Genomics">
        <title>RNA-Seq improves annotation of protein-coding genes in the cucumber genome.</title>
        <authorList>
            <person name="Li Z."/>
            <person name="Zhang Z."/>
            <person name="Yan P."/>
            <person name="Huang S."/>
            <person name="Fei Z."/>
            <person name="Lin K."/>
        </authorList>
    </citation>
    <scope>NUCLEOTIDE SEQUENCE [LARGE SCALE GENOMIC DNA]</scope>
    <source>
        <strain evidence="3">cv. 9930</strain>
    </source>
</reference>
<dbReference type="AlphaFoldDB" id="A0A0A0KIH6"/>
<sequence length="62" mass="6946">MGGSGWVELSCFYLFYIMRNLCGEDYYANGKQTCSDIKYDGMMGVSDSMSASGFFFSFQSTI</sequence>
<feature type="chain" id="PRO_5001965320" evidence="1">
    <location>
        <begin position="24"/>
        <end position="62"/>
    </location>
</feature>
<keyword evidence="3" id="KW-1185">Reference proteome</keyword>
<feature type="signal peptide" evidence="1">
    <location>
        <begin position="1"/>
        <end position="23"/>
    </location>
</feature>
<dbReference type="Gramene" id="KGN47551">
    <property type="protein sequence ID" value="KGN47551"/>
    <property type="gene ID" value="Csa_6G358150"/>
</dbReference>
<keyword evidence="1" id="KW-0732">Signal</keyword>
<name>A0A0A0KIH6_CUCSA</name>
<dbReference type="EMBL" id="CM002927">
    <property type="protein sequence ID" value="KGN47551.1"/>
    <property type="molecule type" value="Genomic_DNA"/>
</dbReference>
<gene>
    <name evidence="2" type="ORF">Csa_6G358150</name>
</gene>
<dbReference type="Proteomes" id="UP000029981">
    <property type="component" value="Chromosome 6"/>
</dbReference>
<organism evidence="2 3">
    <name type="scientific">Cucumis sativus</name>
    <name type="common">Cucumber</name>
    <dbReference type="NCBI Taxonomy" id="3659"/>
    <lineage>
        <taxon>Eukaryota</taxon>
        <taxon>Viridiplantae</taxon>
        <taxon>Streptophyta</taxon>
        <taxon>Embryophyta</taxon>
        <taxon>Tracheophyta</taxon>
        <taxon>Spermatophyta</taxon>
        <taxon>Magnoliopsida</taxon>
        <taxon>eudicotyledons</taxon>
        <taxon>Gunneridae</taxon>
        <taxon>Pentapetalae</taxon>
        <taxon>rosids</taxon>
        <taxon>fabids</taxon>
        <taxon>Cucurbitales</taxon>
        <taxon>Cucurbitaceae</taxon>
        <taxon>Benincaseae</taxon>
        <taxon>Cucumis</taxon>
    </lineage>
</organism>
<evidence type="ECO:0000313" key="2">
    <source>
        <dbReference type="EMBL" id="KGN47551.1"/>
    </source>
</evidence>
<accession>A0A0A0KIH6</accession>
<reference evidence="2 3" key="1">
    <citation type="journal article" date="2009" name="Nat. Genet.">
        <title>The genome of the cucumber, Cucumis sativus L.</title>
        <authorList>
            <person name="Huang S."/>
            <person name="Li R."/>
            <person name="Zhang Z."/>
            <person name="Li L."/>
            <person name="Gu X."/>
            <person name="Fan W."/>
            <person name="Lucas W.J."/>
            <person name="Wang X."/>
            <person name="Xie B."/>
            <person name="Ni P."/>
            <person name="Ren Y."/>
            <person name="Zhu H."/>
            <person name="Li J."/>
            <person name="Lin K."/>
            <person name="Jin W."/>
            <person name="Fei Z."/>
            <person name="Li G."/>
            <person name="Staub J."/>
            <person name="Kilian A."/>
            <person name="van der Vossen E.A."/>
            <person name="Wu Y."/>
            <person name="Guo J."/>
            <person name="He J."/>
            <person name="Jia Z."/>
            <person name="Ren Y."/>
            <person name="Tian G."/>
            <person name="Lu Y."/>
            <person name="Ruan J."/>
            <person name="Qian W."/>
            <person name="Wang M."/>
            <person name="Huang Q."/>
            <person name="Li B."/>
            <person name="Xuan Z."/>
            <person name="Cao J."/>
            <person name="Asan"/>
            <person name="Wu Z."/>
            <person name="Zhang J."/>
            <person name="Cai Q."/>
            <person name="Bai Y."/>
            <person name="Zhao B."/>
            <person name="Han Y."/>
            <person name="Li Y."/>
            <person name="Li X."/>
            <person name="Wang S."/>
            <person name="Shi Q."/>
            <person name="Liu S."/>
            <person name="Cho W.K."/>
            <person name="Kim J.Y."/>
            <person name="Xu Y."/>
            <person name="Heller-Uszynska K."/>
            <person name="Miao H."/>
            <person name="Cheng Z."/>
            <person name="Zhang S."/>
            <person name="Wu J."/>
            <person name="Yang Y."/>
            <person name="Kang H."/>
            <person name="Li M."/>
            <person name="Liang H."/>
            <person name="Ren X."/>
            <person name="Shi Z."/>
            <person name="Wen M."/>
            <person name="Jian M."/>
            <person name="Yang H."/>
            <person name="Zhang G."/>
            <person name="Yang Z."/>
            <person name="Chen R."/>
            <person name="Liu S."/>
            <person name="Li J."/>
            <person name="Ma L."/>
            <person name="Liu H."/>
            <person name="Zhou Y."/>
            <person name="Zhao J."/>
            <person name="Fang X."/>
            <person name="Li G."/>
            <person name="Fang L."/>
            <person name="Li Y."/>
            <person name="Liu D."/>
            <person name="Zheng H."/>
            <person name="Zhang Y."/>
            <person name="Qin N."/>
            <person name="Li Z."/>
            <person name="Yang G."/>
            <person name="Yang S."/>
            <person name="Bolund L."/>
            <person name="Kristiansen K."/>
            <person name="Zheng H."/>
            <person name="Li S."/>
            <person name="Zhang X."/>
            <person name="Yang H."/>
            <person name="Wang J."/>
            <person name="Sun R."/>
            <person name="Zhang B."/>
            <person name="Jiang S."/>
            <person name="Wang J."/>
            <person name="Du Y."/>
            <person name="Li S."/>
        </authorList>
    </citation>
    <scope>NUCLEOTIDE SEQUENCE [LARGE SCALE GENOMIC DNA]</scope>
    <source>
        <strain evidence="3">cv. 9930</strain>
    </source>
</reference>
<reference evidence="2 3" key="3">
    <citation type="journal article" date="2010" name="BMC Genomics">
        <title>Transcriptome sequencing and comparative analysis of cucumber flowers with different sex types.</title>
        <authorList>
            <person name="Guo S."/>
            <person name="Zheng Y."/>
            <person name="Joung J.G."/>
            <person name="Liu S."/>
            <person name="Zhang Z."/>
            <person name="Crasta O.R."/>
            <person name="Sobral B.W."/>
            <person name="Xu Y."/>
            <person name="Huang S."/>
            <person name="Fei Z."/>
        </authorList>
    </citation>
    <scope>NUCLEOTIDE SEQUENCE [LARGE SCALE GENOMIC DNA]</scope>
    <source>
        <strain evidence="3">cv. 9930</strain>
    </source>
</reference>
<evidence type="ECO:0000256" key="1">
    <source>
        <dbReference type="SAM" id="SignalP"/>
    </source>
</evidence>
<evidence type="ECO:0000313" key="3">
    <source>
        <dbReference type="Proteomes" id="UP000029981"/>
    </source>
</evidence>